<comment type="caution">
    <text evidence="3">The sequence shown here is derived from an EMBL/GenBank/DDBJ whole genome shotgun (WGS) entry which is preliminary data.</text>
</comment>
<name>A0ABD0RBJ0_CIRMR</name>
<sequence length="119" mass="13729">MPSPQHFDGHAMVSWNDPDITIAVPWYISLMFRTRQSSGTATLMQVNAGDTSQVNLLIRDKYVRFEVLLGEQKVATLDFLEVRVNDGEWHHLLVELRSSKDGKDTKYMAHVLLDYDMFK</sequence>
<evidence type="ECO:0000259" key="2">
    <source>
        <dbReference type="PROSITE" id="PS50025"/>
    </source>
</evidence>
<dbReference type="CDD" id="cd00110">
    <property type="entry name" value="LamG"/>
    <property type="match status" value="1"/>
</dbReference>
<dbReference type="Proteomes" id="UP001529510">
    <property type="component" value="Unassembled WGS sequence"/>
</dbReference>
<feature type="non-terminal residue" evidence="3">
    <location>
        <position position="119"/>
    </location>
</feature>
<feature type="domain" description="Laminin G" evidence="2">
    <location>
        <begin position="1"/>
        <end position="119"/>
    </location>
</feature>
<dbReference type="InterPro" id="IPR001791">
    <property type="entry name" value="Laminin_G"/>
</dbReference>
<comment type="caution">
    <text evidence="1">Lacks conserved residue(s) required for the propagation of feature annotation.</text>
</comment>
<dbReference type="EMBL" id="JAMKFB020000004">
    <property type="protein sequence ID" value="KAL0195726.1"/>
    <property type="molecule type" value="Genomic_DNA"/>
</dbReference>
<dbReference type="Gene3D" id="2.60.120.200">
    <property type="match status" value="1"/>
</dbReference>
<evidence type="ECO:0000313" key="4">
    <source>
        <dbReference type="Proteomes" id="UP001529510"/>
    </source>
</evidence>
<evidence type="ECO:0000256" key="1">
    <source>
        <dbReference type="PROSITE-ProRule" id="PRU00122"/>
    </source>
</evidence>
<dbReference type="PROSITE" id="PS50025">
    <property type="entry name" value="LAM_G_DOMAIN"/>
    <property type="match status" value="1"/>
</dbReference>
<reference evidence="3 4" key="1">
    <citation type="submission" date="2024-05" db="EMBL/GenBank/DDBJ databases">
        <title>Genome sequencing and assembly of Indian major carp, Cirrhinus mrigala (Hamilton, 1822).</title>
        <authorList>
            <person name="Mohindra V."/>
            <person name="Chowdhury L.M."/>
            <person name="Lal K."/>
            <person name="Jena J.K."/>
        </authorList>
    </citation>
    <scope>NUCLEOTIDE SEQUENCE [LARGE SCALE GENOMIC DNA]</scope>
    <source>
        <strain evidence="3">CM1030</strain>
        <tissue evidence="3">Blood</tissue>
    </source>
</reference>
<accession>A0ABD0RBJ0</accession>
<dbReference type="SUPFAM" id="SSF49899">
    <property type="entry name" value="Concanavalin A-like lectins/glucanases"/>
    <property type="match status" value="1"/>
</dbReference>
<proteinExistence type="predicted"/>
<organism evidence="3 4">
    <name type="scientific">Cirrhinus mrigala</name>
    <name type="common">Mrigala</name>
    <dbReference type="NCBI Taxonomy" id="683832"/>
    <lineage>
        <taxon>Eukaryota</taxon>
        <taxon>Metazoa</taxon>
        <taxon>Chordata</taxon>
        <taxon>Craniata</taxon>
        <taxon>Vertebrata</taxon>
        <taxon>Euteleostomi</taxon>
        <taxon>Actinopterygii</taxon>
        <taxon>Neopterygii</taxon>
        <taxon>Teleostei</taxon>
        <taxon>Ostariophysi</taxon>
        <taxon>Cypriniformes</taxon>
        <taxon>Cyprinidae</taxon>
        <taxon>Labeoninae</taxon>
        <taxon>Labeonini</taxon>
        <taxon>Cirrhinus</taxon>
    </lineage>
</organism>
<protein>
    <recommendedName>
        <fullName evidence="2">Laminin G domain-containing protein</fullName>
    </recommendedName>
</protein>
<gene>
    <name evidence="3" type="ORF">M9458_009298</name>
</gene>
<keyword evidence="4" id="KW-1185">Reference proteome</keyword>
<evidence type="ECO:0000313" key="3">
    <source>
        <dbReference type="EMBL" id="KAL0195726.1"/>
    </source>
</evidence>
<dbReference type="InterPro" id="IPR013320">
    <property type="entry name" value="ConA-like_dom_sf"/>
</dbReference>
<dbReference type="Pfam" id="PF02210">
    <property type="entry name" value="Laminin_G_2"/>
    <property type="match status" value="1"/>
</dbReference>
<dbReference type="AlphaFoldDB" id="A0ABD0RBJ0"/>